<dbReference type="Gene3D" id="3.90.550.10">
    <property type="entry name" value="Spore Coat Polysaccharide Biosynthesis Protein SpsA, Chain A"/>
    <property type="match status" value="1"/>
</dbReference>
<dbReference type="GO" id="GO:0016758">
    <property type="term" value="F:hexosyltransferase activity"/>
    <property type="evidence" value="ECO:0007669"/>
    <property type="project" value="UniProtKB-ARBA"/>
</dbReference>
<evidence type="ECO:0000313" key="2">
    <source>
        <dbReference type="EMBL" id="PWS31694.1"/>
    </source>
</evidence>
<gene>
    <name evidence="2" type="ORF">DF947_14000</name>
</gene>
<dbReference type="PANTHER" id="PTHR22916">
    <property type="entry name" value="GLYCOSYLTRANSFERASE"/>
    <property type="match status" value="1"/>
</dbReference>
<organism evidence="2 3">
    <name type="scientific">Pedobacter paludis</name>
    <dbReference type="NCBI Taxonomy" id="2203212"/>
    <lineage>
        <taxon>Bacteria</taxon>
        <taxon>Pseudomonadati</taxon>
        <taxon>Bacteroidota</taxon>
        <taxon>Sphingobacteriia</taxon>
        <taxon>Sphingobacteriales</taxon>
        <taxon>Sphingobacteriaceae</taxon>
        <taxon>Pedobacter</taxon>
    </lineage>
</organism>
<proteinExistence type="predicted"/>
<feature type="domain" description="Glycosyltransferase 2-like" evidence="1">
    <location>
        <begin position="1"/>
        <end position="124"/>
    </location>
</feature>
<dbReference type="AlphaFoldDB" id="A0A317EXY9"/>
<dbReference type="InterPro" id="IPR029044">
    <property type="entry name" value="Nucleotide-diphossugar_trans"/>
</dbReference>
<sequence length="320" mass="36859">MPVYNSNRFLEESIQSVLQQSYKNIELIIVDDGSTDGSLQTAKQFEKFGVKIFSQNNKGASSARNKGLNLANGTYIQYIDADDLLDVDKINIQMQVLEKENTSIAFGDCINFKEQIYSDNTILNSHHCRYIQPKESPDNFIIKMNGGVSNLPAGMVEVHSWLCPKSIIELAGPWNETLTVDDDGEFFLRVILKANHVYYLPKSLTYYRKYSGNASLSNNFGRKNLTASIESLKSKADILLKSKSLLVYKKIMSDYFWQLAIRCYPNEYDLYKICEKEAIKILGRKELPKFYIGHKFIDFLANNLSWKLSRRLQYIKQKMR</sequence>
<keyword evidence="3" id="KW-1185">Reference proteome</keyword>
<dbReference type="EMBL" id="QGNY01000004">
    <property type="protein sequence ID" value="PWS31694.1"/>
    <property type="molecule type" value="Genomic_DNA"/>
</dbReference>
<dbReference type="SUPFAM" id="SSF53448">
    <property type="entry name" value="Nucleotide-diphospho-sugar transferases"/>
    <property type="match status" value="1"/>
</dbReference>
<accession>A0A317EXY9</accession>
<protein>
    <recommendedName>
        <fullName evidence="1">Glycosyltransferase 2-like domain-containing protein</fullName>
    </recommendedName>
</protein>
<comment type="caution">
    <text evidence="2">The sequence shown here is derived from an EMBL/GenBank/DDBJ whole genome shotgun (WGS) entry which is preliminary data.</text>
</comment>
<dbReference type="Proteomes" id="UP000245391">
    <property type="component" value="Unassembled WGS sequence"/>
</dbReference>
<dbReference type="PANTHER" id="PTHR22916:SF3">
    <property type="entry name" value="UDP-GLCNAC:BETAGAL BETA-1,3-N-ACETYLGLUCOSAMINYLTRANSFERASE-LIKE PROTEIN 1"/>
    <property type="match status" value="1"/>
</dbReference>
<evidence type="ECO:0000313" key="3">
    <source>
        <dbReference type="Proteomes" id="UP000245391"/>
    </source>
</evidence>
<dbReference type="Pfam" id="PF00535">
    <property type="entry name" value="Glycos_transf_2"/>
    <property type="match status" value="1"/>
</dbReference>
<evidence type="ECO:0000259" key="1">
    <source>
        <dbReference type="Pfam" id="PF00535"/>
    </source>
</evidence>
<dbReference type="InterPro" id="IPR001173">
    <property type="entry name" value="Glyco_trans_2-like"/>
</dbReference>
<reference evidence="3" key="1">
    <citation type="submission" date="2018-05" db="EMBL/GenBank/DDBJ databases">
        <title>Pedobacter paludis sp. nov., isolated from wetland soil.</title>
        <authorList>
            <person name="Zhang Y."/>
        </authorList>
    </citation>
    <scope>NUCLEOTIDE SEQUENCE [LARGE SCALE GENOMIC DNA]</scope>
    <source>
        <strain evidence="3">R-8</strain>
    </source>
</reference>
<name>A0A317EXY9_9SPHI</name>